<sequence length="79" mass="9062">MNVQIQDFLSPRLGQLATSIPTSCHVILMWILRHYIQNMTHSVEVTNGQNFTESVTCLLLFTFQPPCMVEHNMVPDVPF</sequence>
<reference evidence="1 2" key="1">
    <citation type="submission" date="2017-09" db="EMBL/GenBank/DDBJ databases">
        <authorList>
            <consortium name="International Durum Wheat Genome Sequencing Consortium (IDWGSC)"/>
            <person name="Milanesi L."/>
        </authorList>
    </citation>
    <scope>NUCLEOTIDE SEQUENCE [LARGE SCALE GENOMIC DNA]</scope>
    <source>
        <strain evidence="2">cv. Svevo</strain>
    </source>
</reference>
<organism evidence="1 2">
    <name type="scientific">Triticum turgidum subsp. durum</name>
    <name type="common">Durum wheat</name>
    <name type="synonym">Triticum durum</name>
    <dbReference type="NCBI Taxonomy" id="4567"/>
    <lineage>
        <taxon>Eukaryota</taxon>
        <taxon>Viridiplantae</taxon>
        <taxon>Streptophyta</taxon>
        <taxon>Embryophyta</taxon>
        <taxon>Tracheophyta</taxon>
        <taxon>Spermatophyta</taxon>
        <taxon>Magnoliopsida</taxon>
        <taxon>Liliopsida</taxon>
        <taxon>Poales</taxon>
        <taxon>Poaceae</taxon>
        <taxon>BOP clade</taxon>
        <taxon>Pooideae</taxon>
        <taxon>Triticodae</taxon>
        <taxon>Triticeae</taxon>
        <taxon>Triticinae</taxon>
        <taxon>Triticum</taxon>
    </lineage>
</organism>
<dbReference type="AlphaFoldDB" id="A0A9R0WCU8"/>
<dbReference type="Proteomes" id="UP000324705">
    <property type="component" value="Chromosome 4B"/>
</dbReference>
<protein>
    <submittedName>
        <fullName evidence="1">Uncharacterized protein</fullName>
    </submittedName>
</protein>
<keyword evidence="2" id="KW-1185">Reference proteome</keyword>
<proteinExistence type="predicted"/>
<evidence type="ECO:0000313" key="1">
    <source>
        <dbReference type="EMBL" id="VAI07069.1"/>
    </source>
</evidence>
<dbReference type="Gramene" id="TRITD4Bv1G124530.1">
    <property type="protein sequence ID" value="TRITD4Bv1G124530.1"/>
    <property type="gene ID" value="TRITD4Bv1G124530"/>
</dbReference>
<accession>A0A9R0WCU8</accession>
<name>A0A9R0WCU8_TRITD</name>
<gene>
    <name evidence="1" type="ORF">TRITD_4Bv1G124530</name>
</gene>
<dbReference type="EMBL" id="LT934118">
    <property type="protein sequence ID" value="VAI07069.1"/>
    <property type="molecule type" value="Genomic_DNA"/>
</dbReference>
<evidence type="ECO:0000313" key="2">
    <source>
        <dbReference type="Proteomes" id="UP000324705"/>
    </source>
</evidence>